<name>X1V4G5_9ZZZZ</name>
<feature type="domain" description="ABC transporter" evidence="1">
    <location>
        <begin position="7"/>
        <end position="45"/>
    </location>
</feature>
<protein>
    <recommendedName>
        <fullName evidence="1">ABC transporter domain-containing protein</fullName>
    </recommendedName>
</protein>
<dbReference type="PANTHER" id="PTHR43394">
    <property type="entry name" value="ATP-DEPENDENT PERMEASE MDL1, MITOCHONDRIAL"/>
    <property type="match status" value="1"/>
</dbReference>
<dbReference type="InterPro" id="IPR027417">
    <property type="entry name" value="P-loop_NTPase"/>
</dbReference>
<comment type="caution">
    <text evidence="2">The sequence shown here is derived from an EMBL/GenBank/DDBJ whole genome shotgun (WGS) entry which is preliminary data.</text>
</comment>
<gene>
    <name evidence="2" type="ORF">S12H4_57844</name>
</gene>
<dbReference type="Gene3D" id="3.40.50.300">
    <property type="entry name" value="P-loop containing nucleotide triphosphate hydrolases"/>
    <property type="match status" value="1"/>
</dbReference>
<dbReference type="InterPro" id="IPR003439">
    <property type="entry name" value="ABC_transporter-like_ATP-bd"/>
</dbReference>
<dbReference type="GO" id="GO:0005524">
    <property type="term" value="F:ATP binding"/>
    <property type="evidence" value="ECO:0007669"/>
    <property type="project" value="InterPro"/>
</dbReference>
<dbReference type="AlphaFoldDB" id="X1V4G5"/>
<dbReference type="EMBL" id="BARW01037474">
    <property type="protein sequence ID" value="GAJ24678.1"/>
    <property type="molecule type" value="Genomic_DNA"/>
</dbReference>
<reference evidence="2" key="1">
    <citation type="journal article" date="2014" name="Front. Microbiol.">
        <title>High frequency of phylogenetically diverse reductive dehalogenase-homologous genes in deep subseafloor sedimentary metagenomes.</title>
        <authorList>
            <person name="Kawai M."/>
            <person name="Futagami T."/>
            <person name="Toyoda A."/>
            <person name="Takaki Y."/>
            <person name="Nishi S."/>
            <person name="Hori S."/>
            <person name="Arai W."/>
            <person name="Tsubouchi T."/>
            <person name="Morono Y."/>
            <person name="Uchiyama I."/>
            <person name="Ito T."/>
            <person name="Fujiyama A."/>
            <person name="Inagaki F."/>
            <person name="Takami H."/>
        </authorList>
    </citation>
    <scope>NUCLEOTIDE SEQUENCE</scope>
    <source>
        <strain evidence="2">Expedition CK06-06</strain>
    </source>
</reference>
<evidence type="ECO:0000313" key="2">
    <source>
        <dbReference type="EMBL" id="GAJ24678.1"/>
    </source>
</evidence>
<dbReference type="GO" id="GO:0016887">
    <property type="term" value="F:ATP hydrolysis activity"/>
    <property type="evidence" value="ECO:0007669"/>
    <property type="project" value="InterPro"/>
</dbReference>
<feature type="non-terminal residue" evidence="2">
    <location>
        <position position="1"/>
    </location>
</feature>
<organism evidence="2">
    <name type="scientific">marine sediment metagenome</name>
    <dbReference type="NCBI Taxonomy" id="412755"/>
    <lineage>
        <taxon>unclassified sequences</taxon>
        <taxon>metagenomes</taxon>
        <taxon>ecological metagenomes</taxon>
    </lineage>
</organism>
<dbReference type="Pfam" id="PF00005">
    <property type="entry name" value="ABC_tran"/>
    <property type="match status" value="1"/>
</dbReference>
<accession>X1V4G5</accession>
<dbReference type="GO" id="GO:0015421">
    <property type="term" value="F:ABC-type oligopeptide transporter activity"/>
    <property type="evidence" value="ECO:0007669"/>
    <property type="project" value="TreeGrafter"/>
</dbReference>
<proteinExistence type="predicted"/>
<dbReference type="SUPFAM" id="SSF52540">
    <property type="entry name" value="P-loop containing nucleoside triphosphate hydrolases"/>
    <property type="match status" value="1"/>
</dbReference>
<dbReference type="InterPro" id="IPR039421">
    <property type="entry name" value="Type_1_exporter"/>
</dbReference>
<dbReference type="PANTHER" id="PTHR43394:SF1">
    <property type="entry name" value="ATP-BINDING CASSETTE SUB-FAMILY B MEMBER 10, MITOCHONDRIAL"/>
    <property type="match status" value="1"/>
</dbReference>
<evidence type="ECO:0000259" key="1">
    <source>
        <dbReference type="Pfam" id="PF00005"/>
    </source>
</evidence>
<sequence length="118" mass="13682">ELPQGYQEDVRERGSLLSVGQKQLLSFARALVFDPKILILDEATSSVDTETEILIQDALAKLLQHRTSIVIAHRLSTIKDVDRIIVMHGGRIRESGTHQELIRKKEIYYRLYQMQYQF</sequence>